<name>A0A975K4Y2_9SPHN</name>
<dbReference type="GO" id="GO:0009055">
    <property type="term" value="F:electron transfer activity"/>
    <property type="evidence" value="ECO:0007669"/>
    <property type="project" value="InterPro"/>
</dbReference>
<dbReference type="KEGG" id="spph:KFK14_18130"/>
<dbReference type="GO" id="GO:0020037">
    <property type="term" value="F:heme binding"/>
    <property type="evidence" value="ECO:0007669"/>
    <property type="project" value="InterPro"/>
</dbReference>
<keyword evidence="3 6" id="KW-0479">Metal-binding</keyword>
<keyword evidence="4" id="KW-0560">Oxidoreductase</keyword>
<dbReference type="InterPro" id="IPR004852">
    <property type="entry name" value="Di-haem_cyt_c_peroxidsae"/>
</dbReference>
<dbReference type="PANTHER" id="PTHR30600:SF14">
    <property type="entry name" value="CYTOCHROME C PEROXIDASE"/>
    <property type="match status" value="1"/>
</dbReference>
<accession>A0A975K4Y2</accession>
<dbReference type="GO" id="GO:0030313">
    <property type="term" value="C:cell envelope"/>
    <property type="evidence" value="ECO:0007669"/>
    <property type="project" value="UniProtKB-SubCell"/>
</dbReference>
<feature type="domain" description="Cytochrome c" evidence="7">
    <location>
        <begin position="82"/>
        <end position="345"/>
    </location>
</feature>
<keyword evidence="5 6" id="KW-0408">Iron</keyword>
<evidence type="ECO:0000256" key="4">
    <source>
        <dbReference type="ARBA" id="ARBA00023002"/>
    </source>
</evidence>
<dbReference type="SUPFAM" id="SSF46626">
    <property type="entry name" value="Cytochrome c"/>
    <property type="match status" value="2"/>
</dbReference>
<reference evidence="8" key="1">
    <citation type="submission" date="2021-04" db="EMBL/GenBank/DDBJ databases">
        <title>Isolation of p-tert-butylphenol degrading bacteria Sphingobium phenoxybenzoativorans Tas13 from active sludge.</title>
        <authorList>
            <person name="Li Y."/>
        </authorList>
    </citation>
    <scope>NUCLEOTIDE SEQUENCE</scope>
    <source>
        <strain evidence="8">Tas13</strain>
    </source>
</reference>
<dbReference type="AlphaFoldDB" id="A0A975K4Y2"/>
<sequence length="366" mass="39767">MFGHSQDGGFPPEARPPCPADRRQWRCGFAADDHPDAVKGRLFAIALVGLTLAATAPHSWQWRIPRGTAPPPVTADNPMNAAKVELGRRLFYEADLSINGTMACATCHEQKRGFADGNRTRPGVHGDPGRRNVPGLANVAWRRHLTWADTGLNQLEAQVAIPLLGDHPIELGMKGQEAEIGRRLGRDACYRIMFARAFPETSGRIDLPNVAAALSAFQRTLTSLDSSYDRFLAGGMSALSPAARRSLQLFNAAGCRNCHQGQDLTNDSLHTLPVSSTTDLGLFEKTGDIADKGRFRTPSLRNVAVTAPYMHDGSASTMAEAIHMHRVSLTGVQMADMIAFMESLTDQKFLTDPRFALPAKACGRNL</sequence>
<dbReference type="GO" id="GO:0004130">
    <property type="term" value="F:cytochrome-c peroxidase activity"/>
    <property type="evidence" value="ECO:0007669"/>
    <property type="project" value="TreeGrafter"/>
</dbReference>
<evidence type="ECO:0000256" key="1">
    <source>
        <dbReference type="ARBA" id="ARBA00004196"/>
    </source>
</evidence>
<dbReference type="InterPro" id="IPR051395">
    <property type="entry name" value="Cytochrome_c_Peroxidase/MauG"/>
</dbReference>
<gene>
    <name evidence="8" type="ORF">KFK14_18130</name>
</gene>
<evidence type="ECO:0000256" key="6">
    <source>
        <dbReference type="PROSITE-ProRule" id="PRU00433"/>
    </source>
</evidence>
<protein>
    <submittedName>
        <fullName evidence="8">Cytochrome-c peroxidase</fullName>
    </submittedName>
</protein>
<evidence type="ECO:0000256" key="3">
    <source>
        <dbReference type="ARBA" id="ARBA00022723"/>
    </source>
</evidence>
<dbReference type="GO" id="GO:0046872">
    <property type="term" value="F:metal ion binding"/>
    <property type="evidence" value="ECO:0007669"/>
    <property type="project" value="UniProtKB-KW"/>
</dbReference>
<keyword evidence="2 6" id="KW-0349">Heme</keyword>
<keyword evidence="9" id="KW-1185">Reference proteome</keyword>
<evidence type="ECO:0000259" key="7">
    <source>
        <dbReference type="PROSITE" id="PS51007"/>
    </source>
</evidence>
<dbReference type="InterPro" id="IPR009056">
    <property type="entry name" value="Cyt_c-like_dom"/>
</dbReference>
<dbReference type="EMBL" id="CP073910">
    <property type="protein sequence ID" value="QUT04920.1"/>
    <property type="molecule type" value="Genomic_DNA"/>
</dbReference>
<dbReference type="Gene3D" id="1.10.760.10">
    <property type="entry name" value="Cytochrome c-like domain"/>
    <property type="match status" value="2"/>
</dbReference>
<dbReference type="PROSITE" id="PS51007">
    <property type="entry name" value="CYTC"/>
    <property type="match status" value="1"/>
</dbReference>
<evidence type="ECO:0000256" key="5">
    <source>
        <dbReference type="ARBA" id="ARBA00023004"/>
    </source>
</evidence>
<keyword evidence="8" id="KW-0575">Peroxidase</keyword>
<evidence type="ECO:0000313" key="8">
    <source>
        <dbReference type="EMBL" id="QUT04920.1"/>
    </source>
</evidence>
<dbReference type="Proteomes" id="UP000681425">
    <property type="component" value="Chromosome"/>
</dbReference>
<dbReference type="PANTHER" id="PTHR30600">
    <property type="entry name" value="CYTOCHROME C PEROXIDASE-RELATED"/>
    <property type="match status" value="1"/>
</dbReference>
<evidence type="ECO:0000313" key="9">
    <source>
        <dbReference type="Proteomes" id="UP000681425"/>
    </source>
</evidence>
<comment type="subcellular location">
    <subcellularLocation>
        <location evidence="1">Cell envelope</location>
    </subcellularLocation>
</comment>
<proteinExistence type="predicted"/>
<dbReference type="Pfam" id="PF03150">
    <property type="entry name" value="CCP_MauG"/>
    <property type="match status" value="1"/>
</dbReference>
<dbReference type="InterPro" id="IPR036909">
    <property type="entry name" value="Cyt_c-like_dom_sf"/>
</dbReference>
<evidence type="ECO:0000256" key="2">
    <source>
        <dbReference type="ARBA" id="ARBA00022617"/>
    </source>
</evidence>
<organism evidence="8 9">
    <name type="scientific">Sphingobium phenoxybenzoativorans</name>
    <dbReference type="NCBI Taxonomy" id="1592790"/>
    <lineage>
        <taxon>Bacteria</taxon>
        <taxon>Pseudomonadati</taxon>
        <taxon>Pseudomonadota</taxon>
        <taxon>Alphaproteobacteria</taxon>
        <taxon>Sphingomonadales</taxon>
        <taxon>Sphingomonadaceae</taxon>
        <taxon>Sphingobium</taxon>
    </lineage>
</organism>